<feature type="compositionally biased region" description="Polar residues" evidence="1">
    <location>
        <begin position="14"/>
        <end position="35"/>
    </location>
</feature>
<proteinExistence type="predicted"/>
<dbReference type="OrthoDB" id="2490640at2759"/>
<comment type="caution">
    <text evidence="2">The sequence shown here is derived from an EMBL/GenBank/DDBJ whole genome shotgun (WGS) entry which is preliminary data.</text>
</comment>
<feature type="region of interest" description="Disordered" evidence="1">
    <location>
        <begin position="14"/>
        <end position="55"/>
    </location>
</feature>
<dbReference type="AlphaFoldDB" id="A0A9W4T516"/>
<feature type="non-terminal residue" evidence="2">
    <location>
        <position position="55"/>
    </location>
</feature>
<sequence>VKLKTTTNPVNEISETVATTSVHDSDDNFSNTSDITDYFKEKEEEANSSIGKGSK</sequence>
<evidence type="ECO:0000313" key="2">
    <source>
        <dbReference type="EMBL" id="CAI2192663.1"/>
    </source>
</evidence>
<reference evidence="2" key="1">
    <citation type="submission" date="2022-08" db="EMBL/GenBank/DDBJ databases">
        <authorList>
            <person name="Kallberg Y."/>
            <person name="Tangrot J."/>
            <person name="Rosling A."/>
        </authorList>
    </citation>
    <scope>NUCLEOTIDE SEQUENCE</scope>
    <source>
        <strain evidence="2">Wild A</strain>
    </source>
</reference>
<accession>A0A9W4T516</accession>
<keyword evidence="3" id="KW-1185">Reference proteome</keyword>
<organism evidence="2 3">
    <name type="scientific">Funneliformis geosporum</name>
    <dbReference type="NCBI Taxonomy" id="1117311"/>
    <lineage>
        <taxon>Eukaryota</taxon>
        <taxon>Fungi</taxon>
        <taxon>Fungi incertae sedis</taxon>
        <taxon>Mucoromycota</taxon>
        <taxon>Glomeromycotina</taxon>
        <taxon>Glomeromycetes</taxon>
        <taxon>Glomerales</taxon>
        <taxon>Glomeraceae</taxon>
        <taxon>Funneliformis</taxon>
    </lineage>
</organism>
<evidence type="ECO:0000256" key="1">
    <source>
        <dbReference type="SAM" id="MobiDB-lite"/>
    </source>
</evidence>
<feature type="non-terminal residue" evidence="2">
    <location>
        <position position="1"/>
    </location>
</feature>
<dbReference type="Proteomes" id="UP001153678">
    <property type="component" value="Unassembled WGS sequence"/>
</dbReference>
<name>A0A9W4T516_9GLOM</name>
<evidence type="ECO:0000313" key="3">
    <source>
        <dbReference type="Proteomes" id="UP001153678"/>
    </source>
</evidence>
<dbReference type="EMBL" id="CAMKVN010008593">
    <property type="protein sequence ID" value="CAI2192663.1"/>
    <property type="molecule type" value="Genomic_DNA"/>
</dbReference>
<gene>
    <name evidence="2" type="ORF">FWILDA_LOCUS15689</name>
</gene>
<protein>
    <submittedName>
        <fullName evidence="2">2417_t:CDS:1</fullName>
    </submittedName>
</protein>